<dbReference type="EMBL" id="JBHSXN010000005">
    <property type="protein sequence ID" value="MFC6955157.1"/>
    <property type="molecule type" value="Genomic_DNA"/>
</dbReference>
<feature type="transmembrane region" description="Helical" evidence="1">
    <location>
        <begin position="99"/>
        <end position="116"/>
    </location>
</feature>
<keyword evidence="1" id="KW-0812">Transmembrane</keyword>
<evidence type="ECO:0008006" key="4">
    <source>
        <dbReference type="Google" id="ProtNLM"/>
    </source>
</evidence>
<name>A0ABD5VPP0_9EURY</name>
<keyword evidence="1" id="KW-1133">Transmembrane helix</keyword>
<evidence type="ECO:0000313" key="2">
    <source>
        <dbReference type="EMBL" id="MFC6955157.1"/>
    </source>
</evidence>
<keyword evidence="3" id="KW-1185">Reference proteome</keyword>
<keyword evidence="1" id="KW-0472">Membrane</keyword>
<dbReference type="RefSeq" id="WP_336352093.1">
    <property type="nucleotide sequence ID" value="NZ_JAZAQL010000005.1"/>
</dbReference>
<evidence type="ECO:0000313" key="3">
    <source>
        <dbReference type="Proteomes" id="UP001596395"/>
    </source>
</evidence>
<evidence type="ECO:0000256" key="1">
    <source>
        <dbReference type="SAM" id="Phobius"/>
    </source>
</evidence>
<feature type="transmembrane region" description="Helical" evidence="1">
    <location>
        <begin position="35"/>
        <end position="54"/>
    </location>
</feature>
<dbReference type="AlphaFoldDB" id="A0ABD5VPP0"/>
<feature type="transmembrane region" description="Helical" evidence="1">
    <location>
        <begin position="66"/>
        <end position="93"/>
    </location>
</feature>
<comment type="caution">
    <text evidence="2">The sequence shown here is derived from an EMBL/GenBank/DDBJ whole genome shotgun (WGS) entry which is preliminary data.</text>
</comment>
<reference evidence="2 3" key="1">
    <citation type="journal article" date="2019" name="Int. J. Syst. Evol. Microbiol.">
        <title>The Global Catalogue of Microorganisms (GCM) 10K type strain sequencing project: providing services to taxonomists for standard genome sequencing and annotation.</title>
        <authorList>
            <consortium name="The Broad Institute Genomics Platform"/>
            <consortium name="The Broad Institute Genome Sequencing Center for Infectious Disease"/>
            <person name="Wu L."/>
            <person name="Ma J."/>
        </authorList>
    </citation>
    <scope>NUCLEOTIDE SEQUENCE [LARGE SCALE GENOMIC DNA]</scope>
    <source>
        <strain evidence="2 3">GX26</strain>
    </source>
</reference>
<proteinExistence type="predicted"/>
<sequence length="134" mass="13307">MTTAVDAALAFLGVVAIVFPISALADAVLGSPLGARVWFVAGAAGLVGAVAFAARDLSLGRLAKFIGVTAASSFAWLVAVAAVMTLAGVAIPAGDRRPFLYAGLLALATAYVGVYSDAVDVDYEHGSASSFGAS</sequence>
<gene>
    <name evidence="2" type="ORF">ACFQGB_20035</name>
</gene>
<protein>
    <recommendedName>
        <fullName evidence="4">SPW repeat-containing protein</fullName>
    </recommendedName>
</protein>
<organism evidence="2 3">
    <name type="scientific">Halorubellus litoreus</name>
    <dbReference type="NCBI Taxonomy" id="755308"/>
    <lineage>
        <taxon>Archaea</taxon>
        <taxon>Methanobacteriati</taxon>
        <taxon>Methanobacteriota</taxon>
        <taxon>Stenosarchaea group</taxon>
        <taxon>Halobacteria</taxon>
        <taxon>Halobacteriales</taxon>
        <taxon>Halorubellaceae</taxon>
        <taxon>Halorubellus</taxon>
    </lineage>
</organism>
<accession>A0ABD5VPP0</accession>
<dbReference type="Proteomes" id="UP001596395">
    <property type="component" value="Unassembled WGS sequence"/>
</dbReference>